<sequence>MARRTAPPRVSRRRFLLGGGAAALLAGCPRSVPRWRIGILNTFSGPNADAGLAQRHAAWMALQDLPPPQPEVEWLEYDDQDDLSSLPALAARIAQEQPVALLGPATSTLALHWLPWAEELKLLTMSATATAEVLGHRDDWFFRTCSSTRADALQAARFAALQPRPAKRVCIVRSDRNPVFAESWETHFRADYLSHHPRADVCTLAYHAHQGLRLQQLPDRIEQLRPELIVLVTPSIDAAYLAQQRLKRRWSAQLMVTDWVSPEVLLQWGGRGAEGVWLVGDFDPGHPGERYRQFRERFLRIYRREPMANDVRSYDAAFTLLSALRAQRPAESLKNTLLRLQTFEGLQSMIRFDAFGDCQRPMVLCTIAEGALRRLA</sequence>
<comment type="caution">
    <text evidence="4">The sequence shown here is derived from an EMBL/GenBank/DDBJ whole genome shotgun (WGS) entry which is preliminary data.</text>
</comment>
<evidence type="ECO:0000256" key="2">
    <source>
        <dbReference type="ARBA" id="ARBA00022729"/>
    </source>
</evidence>
<dbReference type="AlphaFoldDB" id="A0A554WD26"/>
<dbReference type="InterPro" id="IPR028082">
    <property type="entry name" value="Peripla_BP_I"/>
</dbReference>
<evidence type="ECO:0000259" key="3">
    <source>
        <dbReference type="Pfam" id="PF13458"/>
    </source>
</evidence>
<protein>
    <submittedName>
        <fullName evidence="4">Periplasmic binding protein</fullName>
    </submittedName>
</protein>
<evidence type="ECO:0000313" key="4">
    <source>
        <dbReference type="EMBL" id="TSE21490.1"/>
    </source>
</evidence>
<dbReference type="PANTHER" id="PTHR30483:SF6">
    <property type="entry name" value="PERIPLASMIC BINDING PROTEIN OF ABC TRANSPORTER FOR NATURAL AMINO ACIDS"/>
    <property type="match status" value="1"/>
</dbReference>
<proteinExistence type="inferred from homology"/>
<feature type="domain" description="Leucine-binding protein" evidence="3">
    <location>
        <begin position="35"/>
        <end position="367"/>
    </location>
</feature>
<dbReference type="EMBL" id="VJNB01000001">
    <property type="protein sequence ID" value="TSE21490.1"/>
    <property type="molecule type" value="Genomic_DNA"/>
</dbReference>
<dbReference type="OrthoDB" id="8522748at2"/>
<dbReference type="Proteomes" id="UP000315736">
    <property type="component" value="Unassembled WGS sequence"/>
</dbReference>
<dbReference type="PANTHER" id="PTHR30483">
    <property type="entry name" value="LEUCINE-SPECIFIC-BINDING PROTEIN"/>
    <property type="match status" value="1"/>
</dbReference>
<accession>A0A554WD26</accession>
<dbReference type="Gene3D" id="3.40.50.2300">
    <property type="match status" value="2"/>
</dbReference>
<comment type="similarity">
    <text evidence="1">Belongs to the leucine-binding protein family.</text>
</comment>
<organism evidence="4 5">
    <name type="scientific">Tepidimonas alkaliphilus</name>
    <dbReference type="NCBI Taxonomy" id="2588942"/>
    <lineage>
        <taxon>Bacteria</taxon>
        <taxon>Pseudomonadati</taxon>
        <taxon>Pseudomonadota</taxon>
        <taxon>Betaproteobacteria</taxon>
        <taxon>Burkholderiales</taxon>
        <taxon>Tepidimonas</taxon>
    </lineage>
</organism>
<gene>
    <name evidence="4" type="ORF">Talka_00165</name>
</gene>
<dbReference type="PROSITE" id="PS51257">
    <property type="entry name" value="PROKAR_LIPOPROTEIN"/>
    <property type="match status" value="1"/>
</dbReference>
<evidence type="ECO:0000256" key="1">
    <source>
        <dbReference type="ARBA" id="ARBA00010062"/>
    </source>
</evidence>
<reference evidence="4 5" key="1">
    <citation type="submission" date="2019-07" db="EMBL/GenBank/DDBJ databases">
        <title>Tepidimonas alkaliphilus YIM 72238 draft genome.</title>
        <authorList>
            <person name="Da Costa M.S."/>
            <person name="Froufe H.J.C."/>
            <person name="Egas C."/>
            <person name="Albuquerque L."/>
        </authorList>
    </citation>
    <scope>NUCLEOTIDE SEQUENCE [LARGE SCALE GENOMIC DNA]</scope>
    <source>
        <strain evidence="4 5">YIM 72238</strain>
    </source>
</reference>
<keyword evidence="2" id="KW-0732">Signal</keyword>
<dbReference type="SUPFAM" id="SSF53822">
    <property type="entry name" value="Periplasmic binding protein-like I"/>
    <property type="match status" value="1"/>
</dbReference>
<dbReference type="InterPro" id="IPR006311">
    <property type="entry name" value="TAT_signal"/>
</dbReference>
<name>A0A554WD26_9BURK</name>
<keyword evidence="5" id="KW-1185">Reference proteome</keyword>
<dbReference type="Pfam" id="PF13458">
    <property type="entry name" value="Peripla_BP_6"/>
    <property type="match status" value="1"/>
</dbReference>
<dbReference type="PROSITE" id="PS51318">
    <property type="entry name" value="TAT"/>
    <property type="match status" value="1"/>
</dbReference>
<dbReference type="InterPro" id="IPR028081">
    <property type="entry name" value="Leu-bd"/>
</dbReference>
<evidence type="ECO:0000313" key="5">
    <source>
        <dbReference type="Proteomes" id="UP000315736"/>
    </source>
</evidence>
<dbReference type="InterPro" id="IPR051010">
    <property type="entry name" value="BCAA_transport"/>
</dbReference>